<dbReference type="EC" id="2.1.1.13" evidence="1"/>
<protein>
    <submittedName>
        <fullName evidence="1">Methionine synthase activation domain</fullName>
        <ecNumber evidence="1">2.1.1.13</ecNumber>
    </submittedName>
</protein>
<dbReference type="GO" id="GO:0008705">
    <property type="term" value="F:methionine synthase activity"/>
    <property type="evidence" value="ECO:0007669"/>
    <property type="project" value="UniProtKB-EC"/>
</dbReference>
<dbReference type="InterPro" id="IPR037010">
    <property type="entry name" value="VitB12-dep_Met_synth_activ_sf"/>
</dbReference>
<keyword evidence="1" id="KW-0808">Transferase</keyword>
<keyword evidence="1" id="KW-0489">Methyltransferase</keyword>
<dbReference type="Gene3D" id="3.40.109.40">
    <property type="match status" value="1"/>
</dbReference>
<sequence length="232" mass="26356">MKNRTVRMVNPENFSNPETLLPLILNRIGYSPETISKSIHEKIKELITMGLKTIHIDYVEQTTQITGWGKGSITGEGIRIDSDKWSTLLYHMENPEILYCFVLTLGDSMDKLIEEKKKDSLFDAYVLDAFGSLVVEQAADQLEKSIFNRSNLNIYEWSHRFSPGYCDWELASGQTAIFQFLKPGKIEVSSLPSGMIIPEKSISAVMIGAKKATTKSPCLFCKDQHCKYRRAY</sequence>
<dbReference type="SUPFAM" id="SSF56507">
    <property type="entry name" value="Methionine synthase activation domain-like"/>
    <property type="match status" value="1"/>
</dbReference>
<proteinExistence type="predicted"/>
<reference evidence="1" key="1">
    <citation type="journal article" date="2015" name="Proc. Natl. Acad. Sci. U.S.A.">
        <title>Networks of energetic and metabolic interactions define dynamics in microbial communities.</title>
        <authorList>
            <person name="Embree M."/>
            <person name="Liu J.K."/>
            <person name="Al-Bassam M.M."/>
            <person name="Zengler K."/>
        </authorList>
    </citation>
    <scope>NUCLEOTIDE SEQUENCE</scope>
</reference>
<organism evidence="1">
    <name type="scientific">hydrocarbon metagenome</name>
    <dbReference type="NCBI Taxonomy" id="938273"/>
    <lineage>
        <taxon>unclassified sequences</taxon>
        <taxon>metagenomes</taxon>
        <taxon>ecological metagenomes</taxon>
    </lineage>
</organism>
<gene>
    <name evidence="1" type="ORF">ASZ90_007484</name>
</gene>
<evidence type="ECO:0000313" key="1">
    <source>
        <dbReference type="EMBL" id="KUG22787.1"/>
    </source>
</evidence>
<dbReference type="AlphaFoldDB" id="A0A0W8FR45"/>
<name>A0A0W8FR45_9ZZZZ</name>
<dbReference type="EMBL" id="LNQE01000941">
    <property type="protein sequence ID" value="KUG22787.1"/>
    <property type="molecule type" value="Genomic_DNA"/>
</dbReference>
<comment type="caution">
    <text evidence="1">The sequence shown here is derived from an EMBL/GenBank/DDBJ whole genome shotgun (WGS) entry which is preliminary data.</text>
</comment>
<accession>A0A0W8FR45</accession>
<dbReference type="GO" id="GO:0032259">
    <property type="term" value="P:methylation"/>
    <property type="evidence" value="ECO:0007669"/>
    <property type="project" value="UniProtKB-KW"/>
</dbReference>